<feature type="transmembrane region" description="Helical" evidence="1">
    <location>
        <begin position="7"/>
        <end position="26"/>
    </location>
</feature>
<evidence type="ECO:0000313" key="3">
    <source>
        <dbReference type="EMBL" id="VVE64246.1"/>
    </source>
</evidence>
<feature type="transmembrane region" description="Helical" evidence="1">
    <location>
        <begin position="139"/>
        <end position="161"/>
    </location>
</feature>
<keyword evidence="1" id="KW-0472">Membrane</keyword>
<keyword evidence="1" id="KW-0812">Transmembrane</keyword>
<feature type="transmembrane region" description="Helical" evidence="1">
    <location>
        <begin position="255"/>
        <end position="271"/>
    </location>
</feature>
<dbReference type="Gene3D" id="1.20.144.10">
    <property type="entry name" value="Phosphatidic acid phosphatase type 2/haloperoxidase"/>
    <property type="match status" value="1"/>
</dbReference>
<dbReference type="OrthoDB" id="8967289at2"/>
<feature type="domain" description="Inositolphosphotransferase Aur1/Ipt1" evidence="2">
    <location>
        <begin position="113"/>
        <end position="294"/>
    </location>
</feature>
<proteinExistence type="predicted"/>
<keyword evidence="4" id="KW-1185">Reference proteome</keyword>
<feature type="transmembrane region" description="Helical" evidence="1">
    <location>
        <begin position="80"/>
        <end position="100"/>
    </location>
</feature>
<evidence type="ECO:0000256" key="1">
    <source>
        <dbReference type="SAM" id="Phobius"/>
    </source>
</evidence>
<feature type="transmembrane region" description="Helical" evidence="1">
    <location>
        <begin position="277"/>
        <end position="295"/>
    </location>
</feature>
<name>A0A5E4ZT52_9BURK</name>
<dbReference type="Proteomes" id="UP000383122">
    <property type="component" value="Unassembled WGS sequence"/>
</dbReference>
<dbReference type="Pfam" id="PF14378">
    <property type="entry name" value="PAP2_3"/>
    <property type="match status" value="1"/>
</dbReference>
<dbReference type="AlphaFoldDB" id="A0A5E4ZT52"/>
<reference evidence="3 4" key="1">
    <citation type="submission" date="2019-08" db="EMBL/GenBank/DDBJ databases">
        <authorList>
            <person name="Peeters C."/>
        </authorList>
    </citation>
    <scope>NUCLEOTIDE SEQUENCE [LARGE SCALE GENOMIC DNA]</scope>
    <source>
        <strain evidence="3 4">LMG 31117</strain>
    </source>
</reference>
<evidence type="ECO:0000259" key="2">
    <source>
        <dbReference type="Pfam" id="PF14378"/>
    </source>
</evidence>
<feature type="transmembrane region" description="Helical" evidence="1">
    <location>
        <begin position="228"/>
        <end position="248"/>
    </location>
</feature>
<sequence length="323" mass="35005">MPRGDWAAFKATWIINWALVVADFVWGRHIGLVVGLTEVCWVVSRGCLGLLIASGLLFASGNLKISGTARGRFYRDAALGILWITSLAVFTCGATVLQYLSVSWGASDVADVLVSVDETFGIHWPRIYAAVHAREWLDIVLGAAYDSLFLQMALMPFALIIAGKVEHYAEFVVQFMTAALIVVVIATPFPAESAFTHFHVPDVSATASVSDFSDFRSGKMRELSFGTMQGLVSFPSFHAVLAVLIPYAMRRVKHLFLLFLPLNVLMLASTPVRGGHYLTDVAGGLAVAVVSIWIASRLLGDRSWSEPGAVVATDGRSQVAREA</sequence>
<organism evidence="3 4">
    <name type="scientific">Pandoraea anapnoica</name>
    <dbReference type="NCBI Taxonomy" id="2508301"/>
    <lineage>
        <taxon>Bacteria</taxon>
        <taxon>Pseudomonadati</taxon>
        <taxon>Pseudomonadota</taxon>
        <taxon>Betaproteobacteria</taxon>
        <taxon>Burkholderiales</taxon>
        <taxon>Burkholderiaceae</taxon>
        <taxon>Pandoraea</taxon>
    </lineage>
</organism>
<dbReference type="EMBL" id="CABPSP010000003">
    <property type="protein sequence ID" value="VVE64246.1"/>
    <property type="molecule type" value="Genomic_DNA"/>
</dbReference>
<protein>
    <submittedName>
        <fullName evidence="3">PAP2 family protein</fullName>
    </submittedName>
</protein>
<dbReference type="InterPro" id="IPR026841">
    <property type="entry name" value="Aur1/Ipt1"/>
</dbReference>
<feature type="transmembrane region" description="Helical" evidence="1">
    <location>
        <begin position="168"/>
        <end position="189"/>
    </location>
</feature>
<keyword evidence="1" id="KW-1133">Transmembrane helix</keyword>
<dbReference type="GO" id="GO:0016020">
    <property type="term" value="C:membrane"/>
    <property type="evidence" value="ECO:0007669"/>
    <property type="project" value="UniProtKB-SubCell"/>
</dbReference>
<evidence type="ECO:0000313" key="4">
    <source>
        <dbReference type="Proteomes" id="UP000383122"/>
    </source>
</evidence>
<feature type="transmembrane region" description="Helical" evidence="1">
    <location>
        <begin position="32"/>
        <end position="59"/>
    </location>
</feature>
<gene>
    <name evidence="3" type="ORF">PAN31117_01519</name>
</gene>
<accession>A0A5E4ZT52</accession>